<accession>A0ACC1HIM8</accession>
<dbReference type="EMBL" id="JAMZIH010005562">
    <property type="protein sequence ID" value="KAJ1674978.1"/>
    <property type="molecule type" value="Genomic_DNA"/>
</dbReference>
<keyword evidence="2" id="KW-1185">Reference proteome</keyword>
<protein>
    <submittedName>
        <fullName evidence="1">Uncharacterized protein</fullName>
    </submittedName>
</protein>
<proteinExistence type="predicted"/>
<evidence type="ECO:0000313" key="2">
    <source>
        <dbReference type="Proteomes" id="UP001145114"/>
    </source>
</evidence>
<sequence>MVRDFGVAKDPKDISWYVGILASSFSLCQIITVMFWGSLSDRIGRRPVMLTGLIGNIFGFLLLGLSKNFAMALAARCMVGLLNGNVGVTKSIMGELTDNTNRSRGFALLSLCWHLGAIIGPTIGGMLARPAEIYPSIFGGVWLFETFPYALPCMVGSALSVFGAVHCYLNHKETLHRPPSAKGGLACDRLPRAARAHTAEDSRDAQATPPVSECDEAGLANNTAADPSSVSVFTPLVRKVMFLSCIFTLAFSMSDEIYPVWAASETEVGGLGFDSRMISFSLGIIGFIVIYLQLCVYPKTERRRGSIWCYRRGLQLIMPCNIFIPFLSRLAALAQSRADRVLAGTAINTALPYYYMLWTLLILLLLLRVCGTVFCFTSINIILTNVAPSTSALGKLNGMQQLLGAAMGMTGPLLAGGLWSISIKHTWPFPFNFHFVWNFIAVLSLWALGLSWSIPDTVNRFEAMEREAKEDDDGTVACTDHAPGADN</sequence>
<gene>
    <name evidence="1" type="ORF">EV182_002184</name>
</gene>
<comment type="caution">
    <text evidence="1">The sequence shown here is derived from an EMBL/GenBank/DDBJ whole genome shotgun (WGS) entry which is preliminary data.</text>
</comment>
<dbReference type="Proteomes" id="UP001145114">
    <property type="component" value="Unassembled WGS sequence"/>
</dbReference>
<evidence type="ECO:0000313" key="1">
    <source>
        <dbReference type="EMBL" id="KAJ1674978.1"/>
    </source>
</evidence>
<name>A0ACC1HIM8_9FUNG</name>
<organism evidence="1 2">
    <name type="scientific">Spiromyces aspiralis</name>
    <dbReference type="NCBI Taxonomy" id="68401"/>
    <lineage>
        <taxon>Eukaryota</taxon>
        <taxon>Fungi</taxon>
        <taxon>Fungi incertae sedis</taxon>
        <taxon>Zoopagomycota</taxon>
        <taxon>Kickxellomycotina</taxon>
        <taxon>Kickxellomycetes</taxon>
        <taxon>Kickxellales</taxon>
        <taxon>Kickxellaceae</taxon>
        <taxon>Spiromyces</taxon>
    </lineage>
</organism>
<reference evidence="1" key="1">
    <citation type="submission" date="2022-06" db="EMBL/GenBank/DDBJ databases">
        <title>Phylogenomic reconstructions and comparative analyses of Kickxellomycotina fungi.</title>
        <authorList>
            <person name="Reynolds N.K."/>
            <person name="Stajich J.E."/>
            <person name="Barry K."/>
            <person name="Grigoriev I.V."/>
            <person name="Crous P."/>
            <person name="Smith M.E."/>
        </authorList>
    </citation>
    <scope>NUCLEOTIDE SEQUENCE</scope>
    <source>
        <strain evidence="1">RSA 2271</strain>
    </source>
</reference>